<gene>
    <name evidence="1" type="ORF">ACFQZ7_10070</name>
</gene>
<dbReference type="PANTHER" id="PTHR40056:SF1">
    <property type="entry name" value="DUF1836 DOMAIN-CONTAINING PROTEIN"/>
    <property type="match status" value="1"/>
</dbReference>
<dbReference type="Proteomes" id="UP001597104">
    <property type="component" value="Unassembled WGS sequence"/>
</dbReference>
<comment type="caution">
    <text evidence="1">The sequence shown here is derived from an EMBL/GenBank/DDBJ whole genome shotgun (WGS) entry which is preliminary data.</text>
</comment>
<evidence type="ECO:0000313" key="1">
    <source>
        <dbReference type="EMBL" id="MFD0898067.1"/>
    </source>
</evidence>
<accession>A0ABW3EF97</accession>
<organism evidence="1 2">
    <name type="scientific">Loigolactobacillus binensis</name>
    <dbReference type="NCBI Taxonomy" id="2559922"/>
    <lineage>
        <taxon>Bacteria</taxon>
        <taxon>Bacillati</taxon>
        <taxon>Bacillota</taxon>
        <taxon>Bacilli</taxon>
        <taxon>Lactobacillales</taxon>
        <taxon>Lactobacillaceae</taxon>
        <taxon>Loigolactobacillus</taxon>
    </lineage>
</organism>
<dbReference type="InterPro" id="IPR014975">
    <property type="entry name" value="DUF1836"/>
</dbReference>
<name>A0ABW3EF97_9LACO</name>
<proteinExistence type="predicted"/>
<dbReference type="RefSeq" id="WP_137636467.1">
    <property type="nucleotide sequence ID" value="NZ_BJDN01000001.1"/>
</dbReference>
<reference evidence="2" key="1">
    <citation type="journal article" date="2019" name="Int. J. Syst. Evol. Microbiol.">
        <title>The Global Catalogue of Microorganisms (GCM) 10K type strain sequencing project: providing services to taxonomists for standard genome sequencing and annotation.</title>
        <authorList>
            <consortium name="The Broad Institute Genomics Platform"/>
            <consortium name="The Broad Institute Genome Sequencing Center for Infectious Disease"/>
            <person name="Wu L."/>
            <person name="Ma J."/>
        </authorList>
    </citation>
    <scope>NUCLEOTIDE SEQUENCE [LARGE SCALE GENOMIC DNA]</scope>
    <source>
        <strain evidence="2">CCM 8925</strain>
    </source>
</reference>
<protein>
    <submittedName>
        <fullName evidence="1">DUF1836 domain-containing protein</fullName>
    </submittedName>
</protein>
<dbReference type="Pfam" id="PF08876">
    <property type="entry name" value="DUF1836"/>
    <property type="match status" value="1"/>
</dbReference>
<evidence type="ECO:0000313" key="2">
    <source>
        <dbReference type="Proteomes" id="UP001597104"/>
    </source>
</evidence>
<keyword evidence="2" id="KW-1185">Reference proteome</keyword>
<dbReference type="PANTHER" id="PTHR40056">
    <property type="entry name" value="HYPOTHETICAL CYTOSOLIC PROTEIN"/>
    <property type="match status" value="1"/>
</dbReference>
<dbReference type="EMBL" id="JBHTIO010000044">
    <property type="protein sequence ID" value="MFD0898067.1"/>
    <property type="molecule type" value="Genomic_DNA"/>
</dbReference>
<sequence length="173" mass="19717">MAETDFNAWLTQLAAVRLPKWQALPEFDLYMDQVITETDRYLRPLGIDPLTKSMVNSYVKRKIIHRPEKKHYTRTHLAEIIIVSLFKAAFPLETIHTGIQQAVATSTPEQAYDQFIDRINTELVNLEQPTTTPLFKPTDASHILTQKAAIRTILYQIISQHTLLTVAKSVSAS</sequence>